<protein>
    <recommendedName>
        <fullName evidence="2">C2H2-type domain-containing protein</fullName>
    </recommendedName>
</protein>
<comment type="caution">
    <text evidence="3">The sequence shown here is derived from an EMBL/GenBank/DDBJ whole genome shotgun (WGS) entry which is preliminary data.</text>
</comment>
<feature type="domain" description="C2H2-type" evidence="2">
    <location>
        <begin position="1508"/>
        <end position="1529"/>
    </location>
</feature>
<evidence type="ECO:0000259" key="2">
    <source>
        <dbReference type="PROSITE" id="PS00028"/>
    </source>
</evidence>
<feature type="compositionally biased region" description="Polar residues" evidence="1">
    <location>
        <begin position="1543"/>
        <end position="1554"/>
    </location>
</feature>
<dbReference type="InterPro" id="IPR013087">
    <property type="entry name" value="Znf_C2H2_type"/>
</dbReference>
<feature type="compositionally biased region" description="Basic and acidic residues" evidence="1">
    <location>
        <begin position="1436"/>
        <end position="1463"/>
    </location>
</feature>
<name>A0AA88YH75_PINIB</name>
<dbReference type="PROSITE" id="PS00028">
    <property type="entry name" value="ZINC_FINGER_C2H2_1"/>
    <property type="match status" value="1"/>
</dbReference>
<proteinExistence type="predicted"/>
<reference evidence="3" key="1">
    <citation type="submission" date="2019-08" db="EMBL/GenBank/DDBJ databases">
        <title>The improved chromosome-level genome for the pearl oyster Pinctada fucata martensii using PacBio sequencing and Hi-C.</title>
        <authorList>
            <person name="Zheng Z."/>
        </authorList>
    </citation>
    <scope>NUCLEOTIDE SEQUENCE</scope>
    <source>
        <strain evidence="3">ZZ-2019</strain>
        <tissue evidence="3">Adductor muscle</tissue>
    </source>
</reference>
<feature type="region of interest" description="Disordered" evidence="1">
    <location>
        <begin position="1436"/>
        <end position="1487"/>
    </location>
</feature>
<feature type="region of interest" description="Disordered" evidence="1">
    <location>
        <begin position="1531"/>
        <end position="1554"/>
    </location>
</feature>
<evidence type="ECO:0000256" key="1">
    <source>
        <dbReference type="SAM" id="MobiDB-lite"/>
    </source>
</evidence>
<gene>
    <name evidence="3" type="ORF">FSP39_011345</name>
</gene>
<dbReference type="Proteomes" id="UP001186944">
    <property type="component" value="Unassembled WGS sequence"/>
</dbReference>
<dbReference type="PANTHER" id="PTHR46704">
    <property type="entry name" value="CXC DOMAIN-CONTAINING PROTEIN-RELATED"/>
    <property type="match status" value="1"/>
</dbReference>
<evidence type="ECO:0000313" key="3">
    <source>
        <dbReference type="EMBL" id="KAK3104837.1"/>
    </source>
</evidence>
<dbReference type="SUPFAM" id="SSF88723">
    <property type="entry name" value="PIN domain-like"/>
    <property type="match status" value="1"/>
</dbReference>
<sequence>MDHCVICQKSDDQPLICLREKGSNGINDASRKREDTLLTIVGQYVHKKCRESYVNPFNIAKVKINLNKDGPRETPNTPNLRSQEQFDFKTHCLFCGQIARKDRKRTCEVYQVRTDEFQTKILDICKLRGDIWGTEVLGKIKSVNDLHAADAIYHQTCSSNFRTMKAIPSCFSNDLDRASKRGRPYNKEDHFEEILEYLNAHQDEQVSVNQLVERMKETCGDEAFTSFHMKQRLLKHYKDDIIIVEKYGTGGIVTLRDTAKSILNDFFLRPLDKDSEEEKNRIILTAAKLIKSDIRSVPVDREYYPSTGTLSSGQKNLDFVPKGLQHFLRELIPESQLKMTSIGQAIMQASRPRSLIAPLQLGLAVQLHHNFGSRFLLDELNHLGFCSSYAEVQKFESSAAISQGLLKIPGYEETDCLQFIADNVDHNIGTLDGKEAFHGMGIVAGITPMKETAEERIRRTETSTEELLAGKINIKYYRTQSDDVSKVQFGRLVPLPTVDTTMFLDIVYNIAWPLKSPTPGWSGMWQMTYNATYPGKTSIVFLPMIDLNPSDPSCIYTTMEFVAKQSKTYGSVPILTFDQPLYWKAFEIRANEEYGSDLKKMVLRLGGFHMMMSFLGSMGHIMQGSGLQEVLELVYAANTVPHILSGKAVSRATRAHMLVEIALHMLAQSKFDTSQDESTGTSLNPNTEDQNLKTRALDIFDRFLSGDIDTDALCNMEAIKLCCNRYMTDLRSLIESTPTARLWGQYMEMIRILKTFIKAERTGNWELHLKSVRDMLPFFASSGHNLYTKSSYIYLTEMLNLPEDHPEIYAKFKEGHHVMRRSARAWAGLSTDLIIEQVLMRSLKTSGGLTRGRGMSETQRLQWTLSMPACSKVSDAMFDLTGSSYASSEQHKETGQTRMKRDKEDVMTIFSFLKERDPFAEIDVLRNIETGVTSETSVNVDKAKEIGESIIQNMEGQHITSHTFKRSLQVKTMNDRNLLKIGDDSVRIDPQLLFQRFLTAAQNMHEDLADVFAYELCSFPPALFEGNGLMREAHKSTLADYIWKCGNCEAESTEDIKHVVDGGSLLHRVPWLRGETFNSICQRYINLVSQRYNDPIIIFDSYPENPTTKDLTHIRRSKGIATTQIMFDENMPCRSVKEKFLANTKNKQRFILLLGDKLKDSGFEVLHADGDADLLIAKTALSCSSLKHTRVVGDDTDILVLLCHHYRSTEYVLHFGSDIKRGGQMTRIWDINKTKEVLGETAVKLLPGIHALTGCDTTSRMFGIGKAAPINKLKLSEQFREAMTTFTQANGDKKTVIAKGTEVISCLYGGLPYEGLDILRYRKFGSKVAAGTISVQIHALPPTMDAATQHCLRAYLQCHYWMTGEMLNPCDWGWMNSANSLLPIKSIKPAAPAKLLKIIRCTCKTNCDTLRCSCRKNGIDCSISCTSTRKVYEKRLQKLSQNDKQDSGRGKEARSNRSERHDNTEDEPDSEVLMEPSPSPESPPLHIDEDFVQSVAPTTIKGNSIYVCPVCKKKLRTISGFRGHTTKQHNIHSLKASDHRQSTDANPHSVPSSQTPLFLQDDVFPSIFHRALHSSVSIIVDDPIYMNTDFRYLTERATSREVEQILRAVMHKLFLQVGVSVSSALERETLFQHFHRMRCDKSTMTEIQEAFASESTLTNRTVNNFLQILLMELIGQILSECYQQEVKQATDVKESMSQNDRQILYYIAGYIVRSLRKNTNRIHQTDEGVLAALDKMQSDGTTELSTYASWFNQVNRGGLKRPSDTLVDLVCAMEIVVRGKVSFDNLSSTSLLVAPLKEAILESTAVKHYADQIFRGCKFDNSFQVERIAYLFLTIRGFAVVRAKRTQLHASKTNNSKPSFSLRQVLGSKSINIM</sequence>
<keyword evidence="4" id="KW-1185">Reference proteome</keyword>
<dbReference type="InterPro" id="IPR029060">
    <property type="entry name" value="PIN-like_dom_sf"/>
</dbReference>
<evidence type="ECO:0000313" key="4">
    <source>
        <dbReference type="Proteomes" id="UP001186944"/>
    </source>
</evidence>
<dbReference type="PANTHER" id="PTHR46704:SF1">
    <property type="entry name" value="TELOMERE LENGTH REGULATION PROTEIN TEL2 HOMOLOG"/>
    <property type="match status" value="1"/>
</dbReference>
<dbReference type="EMBL" id="VSWD01000004">
    <property type="protein sequence ID" value="KAK3104837.1"/>
    <property type="molecule type" value="Genomic_DNA"/>
</dbReference>
<organism evidence="3 4">
    <name type="scientific">Pinctada imbricata</name>
    <name type="common">Atlantic pearl-oyster</name>
    <name type="synonym">Pinctada martensii</name>
    <dbReference type="NCBI Taxonomy" id="66713"/>
    <lineage>
        <taxon>Eukaryota</taxon>
        <taxon>Metazoa</taxon>
        <taxon>Spiralia</taxon>
        <taxon>Lophotrochozoa</taxon>
        <taxon>Mollusca</taxon>
        <taxon>Bivalvia</taxon>
        <taxon>Autobranchia</taxon>
        <taxon>Pteriomorphia</taxon>
        <taxon>Pterioida</taxon>
        <taxon>Pterioidea</taxon>
        <taxon>Pteriidae</taxon>
        <taxon>Pinctada</taxon>
    </lineage>
</organism>
<accession>A0AA88YH75</accession>